<comment type="subcellular location">
    <subcellularLocation>
        <location evidence="1">Membrane</location>
        <topology evidence="1">Multi-pass membrane protein</topology>
    </subcellularLocation>
</comment>
<sequence>MDNSEISIPTVTEIELSTRPQTRDASTDLPARENSPSTRPSLAQLSHRSPSNPGSTPQDGASACDGTAQHVTGLKLLALASSITLAVFLVMLDTSIIATAIPRITDEFHSLNDVGWYISIYQLASAALQPLTGKIYQKLSTKISFLAFFAVFEIGSLICGLATSSTMLIVGRAIAGIGSAALLNGALIIIACAVPLEKRPALTGLMMGVSQLGVVVGPLLGGAFTTYTTWRWCFYINLPIGAFVAVALFVVEIPDQFQKQNPWSVLRRLPRELDLVGFALMAPAAVQLLLALQFGGDKFAWGSPTIIGLFCGAGGTFAAWFLWDWYRGDDALIPLSIIKVRAVWAGAVTQFFLLTTVYTASFFLPLYFQAAHGATAMMSGVYVLASILPQLFMAVVAGALVERTGYVIPFAMLAGTIGAVSNGLYSTFSPTTPTAQWVVYQVLNGIGRGFGMQMPVLAVQAALNPADIPIGMSVVVFTQSLGIAIVLAASDTIFQTSLVSELENKAPLADAAAILRAGATHFRDIVSYRDLPGVLVAYSVAIDRVFYLTAGLAGLAVFTSLFLGWVDVRKKQGPATDVEQSHAGSPADKH</sequence>
<feature type="transmembrane region" description="Helical" evidence="7">
    <location>
        <begin position="275"/>
        <end position="295"/>
    </location>
</feature>
<evidence type="ECO:0000313" key="9">
    <source>
        <dbReference type="EMBL" id="KAK4133710.1"/>
    </source>
</evidence>
<feature type="transmembrane region" description="Helical" evidence="7">
    <location>
        <begin position="301"/>
        <end position="323"/>
    </location>
</feature>
<feature type="transmembrane region" description="Helical" evidence="7">
    <location>
        <begin position="234"/>
        <end position="254"/>
    </location>
</feature>
<feature type="transmembrane region" description="Helical" evidence="7">
    <location>
        <begin position="343"/>
        <end position="368"/>
    </location>
</feature>
<dbReference type="Gene3D" id="1.20.1250.20">
    <property type="entry name" value="MFS general substrate transporter like domains"/>
    <property type="match status" value="2"/>
</dbReference>
<evidence type="ECO:0000256" key="6">
    <source>
        <dbReference type="SAM" id="MobiDB-lite"/>
    </source>
</evidence>
<feature type="transmembrane region" description="Helical" evidence="7">
    <location>
        <begin position="406"/>
        <end position="425"/>
    </location>
</feature>
<feature type="transmembrane region" description="Helical" evidence="7">
    <location>
        <begin position="143"/>
        <end position="163"/>
    </location>
</feature>
<gene>
    <name evidence="9" type="ORF">BT67DRAFT_404167</name>
</gene>
<organism evidence="9 10">
    <name type="scientific">Trichocladium antarcticum</name>
    <dbReference type="NCBI Taxonomy" id="1450529"/>
    <lineage>
        <taxon>Eukaryota</taxon>
        <taxon>Fungi</taxon>
        <taxon>Dikarya</taxon>
        <taxon>Ascomycota</taxon>
        <taxon>Pezizomycotina</taxon>
        <taxon>Sordariomycetes</taxon>
        <taxon>Sordariomycetidae</taxon>
        <taxon>Sordariales</taxon>
        <taxon>Chaetomiaceae</taxon>
        <taxon>Trichocladium</taxon>
    </lineage>
</organism>
<feature type="domain" description="Major facilitator superfamily (MFS) profile" evidence="8">
    <location>
        <begin position="79"/>
        <end position="568"/>
    </location>
</feature>
<accession>A0AAN6UIW2</accession>
<feature type="transmembrane region" description="Helical" evidence="7">
    <location>
        <begin position="114"/>
        <end position="131"/>
    </location>
</feature>
<evidence type="ECO:0000256" key="2">
    <source>
        <dbReference type="ARBA" id="ARBA00007520"/>
    </source>
</evidence>
<dbReference type="InterPro" id="IPR036259">
    <property type="entry name" value="MFS_trans_sf"/>
</dbReference>
<keyword evidence="5 7" id="KW-0472">Membrane</keyword>
<keyword evidence="10" id="KW-1185">Reference proteome</keyword>
<reference evidence="9" key="1">
    <citation type="journal article" date="2023" name="Mol. Phylogenet. Evol.">
        <title>Genome-scale phylogeny and comparative genomics of the fungal order Sordariales.</title>
        <authorList>
            <person name="Hensen N."/>
            <person name="Bonometti L."/>
            <person name="Westerberg I."/>
            <person name="Brannstrom I.O."/>
            <person name="Guillou S."/>
            <person name="Cros-Aarteil S."/>
            <person name="Calhoun S."/>
            <person name="Haridas S."/>
            <person name="Kuo A."/>
            <person name="Mondo S."/>
            <person name="Pangilinan J."/>
            <person name="Riley R."/>
            <person name="LaButti K."/>
            <person name="Andreopoulos B."/>
            <person name="Lipzen A."/>
            <person name="Chen C."/>
            <person name="Yan M."/>
            <person name="Daum C."/>
            <person name="Ng V."/>
            <person name="Clum A."/>
            <person name="Steindorff A."/>
            <person name="Ohm R.A."/>
            <person name="Martin F."/>
            <person name="Silar P."/>
            <person name="Natvig D.O."/>
            <person name="Lalanne C."/>
            <person name="Gautier V."/>
            <person name="Ament-Velasquez S.L."/>
            <person name="Kruys A."/>
            <person name="Hutchinson M.I."/>
            <person name="Powell A.J."/>
            <person name="Barry K."/>
            <person name="Miller A.N."/>
            <person name="Grigoriev I.V."/>
            <person name="Debuchy R."/>
            <person name="Gladieux P."/>
            <person name="Hiltunen Thoren M."/>
            <person name="Johannesson H."/>
        </authorList>
    </citation>
    <scope>NUCLEOTIDE SEQUENCE</scope>
    <source>
        <strain evidence="9">CBS 123565</strain>
    </source>
</reference>
<feature type="region of interest" description="Disordered" evidence="6">
    <location>
        <begin position="1"/>
        <end position="64"/>
    </location>
</feature>
<feature type="compositionally biased region" description="Polar residues" evidence="6">
    <location>
        <begin position="1"/>
        <end position="10"/>
    </location>
</feature>
<protein>
    <recommendedName>
        <fullName evidence="8">Major facilitator superfamily (MFS) profile domain-containing protein</fullName>
    </recommendedName>
</protein>
<feature type="transmembrane region" description="Helical" evidence="7">
    <location>
        <begin position="380"/>
        <end position="401"/>
    </location>
</feature>
<dbReference type="AlphaFoldDB" id="A0AAN6UIW2"/>
<dbReference type="SUPFAM" id="SSF103473">
    <property type="entry name" value="MFS general substrate transporter"/>
    <property type="match status" value="2"/>
</dbReference>
<dbReference type="FunFam" id="1.20.1720.10:FF:000012">
    <property type="entry name" value="MFS toxin efflux pump (AflT)"/>
    <property type="match status" value="1"/>
</dbReference>
<keyword evidence="4 7" id="KW-1133">Transmembrane helix</keyword>
<evidence type="ECO:0000256" key="4">
    <source>
        <dbReference type="ARBA" id="ARBA00022989"/>
    </source>
</evidence>
<name>A0AAN6UIW2_9PEZI</name>
<evidence type="ECO:0000256" key="7">
    <source>
        <dbReference type="SAM" id="Phobius"/>
    </source>
</evidence>
<evidence type="ECO:0000256" key="1">
    <source>
        <dbReference type="ARBA" id="ARBA00004141"/>
    </source>
</evidence>
<dbReference type="PANTHER" id="PTHR23501">
    <property type="entry name" value="MAJOR FACILITATOR SUPERFAMILY"/>
    <property type="match status" value="1"/>
</dbReference>
<feature type="transmembrane region" description="Helical" evidence="7">
    <location>
        <begin position="169"/>
        <end position="193"/>
    </location>
</feature>
<proteinExistence type="inferred from homology"/>
<comment type="similarity">
    <text evidence="2">Belongs to the major facilitator superfamily. TCR/Tet family.</text>
</comment>
<dbReference type="GO" id="GO:0005886">
    <property type="term" value="C:plasma membrane"/>
    <property type="evidence" value="ECO:0007669"/>
    <property type="project" value="TreeGrafter"/>
</dbReference>
<evidence type="ECO:0000313" key="10">
    <source>
        <dbReference type="Proteomes" id="UP001304895"/>
    </source>
</evidence>
<reference evidence="9" key="2">
    <citation type="submission" date="2023-05" db="EMBL/GenBank/DDBJ databases">
        <authorList>
            <consortium name="Lawrence Berkeley National Laboratory"/>
            <person name="Steindorff A."/>
            <person name="Hensen N."/>
            <person name="Bonometti L."/>
            <person name="Westerberg I."/>
            <person name="Brannstrom I.O."/>
            <person name="Guillou S."/>
            <person name="Cros-Aarteil S."/>
            <person name="Calhoun S."/>
            <person name="Haridas S."/>
            <person name="Kuo A."/>
            <person name="Mondo S."/>
            <person name="Pangilinan J."/>
            <person name="Riley R."/>
            <person name="Labutti K."/>
            <person name="Andreopoulos B."/>
            <person name="Lipzen A."/>
            <person name="Chen C."/>
            <person name="Yanf M."/>
            <person name="Daum C."/>
            <person name="Ng V."/>
            <person name="Clum A."/>
            <person name="Ohm R."/>
            <person name="Martin F."/>
            <person name="Silar P."/>
            <person name="Natvig D."/>
            <person name="Lalanne C."/>
            <person name="Gautier V."/>
            <person name="Ament-Velasquez S.L."/>
            <person name="Kruys A."/>
            <person name="Hutchinson M.I."/>
            <person name="Powell A.J."/>
            <person name="Barry K."/>
            <person name="Miller A.N."/>
            <person name="Grigoriev I.V."/>
            <person name="Debuchy R."/>
            <person name="Gladieux P."/>
            <person name="Thoren M.H."/>
            <person name="Johannesson H."/>
        </authorList>
    </citation>
    <scope>NUCLEOTIDE SEQUENCE</scope>
    <source>
        <strain evidence="9">CBS 123565</strain>
    </source>
</reference>
<comment type="caution">
    <text evidence="9">The sequence shown here is derived from an EMBL/GenBank/DDBJ whole genome shotgun (WGS) entry which is preliminary data.</text>
</comment>
<dbReference type="PROSITE" id="PS50850">
    <property type="entry name" value="MFS"/>
    <property type="match status" value="1"/>
</dbReference>
<feature type="transmembrane region" description="Helical" evidence="7">
    <location>
        <begin position="205"/>
        <end position="228"/>
    </location>
</feature>
<evidence type="ECO:0000256" key="3">
    <source>
        <dbReference type="ARBA" id="ARBA00022692"/>
    </source>
</evidence>
<keyword evidence="3 7" id="KW-0812">Transmembrane</keyword>
<evidence type="ECO:0000259" key="8">
    <source>
        <dbReference type="PROSITE" id="PS50850"/>
    </source>
</evidence>
<dbReference type="Pfam" id="PF07690">
    <property type="entry name" value="MFS_1"/>
    <property type="match status" value="1"/>
</dbReference>
<feature type="transmembrane region" description="Helical" evidence="7">
    <location>
        <begin position="545"/>
        <end position="566"/>
    </location>
</feature>
<feature type="transmembrane region" description="Helical" evidence="7">
    <location>
        <begin position="470"/>
        <end position="490"/>
    </location>
</feature>
<dbReference type="EMBL" id="MU853411">
    <property type="protein sequence ID" value="KAK4133710.1"/>
    <property type="molecule type" value="Genomic_DNA"/>
</dbReference>
<feature type="transmembrane region" description="Helical" evidence="7">
    <location>
        <begin position="76"/>
        <end position="102"/>
    </location>
</feature>
<feature type="compositionally biased region" description="Polar residues" evidence="6">
    <location>
        <begin position="34"/>
        <end position="59"/>
    </location>
</feature>
<dbReference type="GO" id="GO:0022857">
    <property type="term" value="F:transmembrane transporter activity"/>
    <property type="evidence" value="ECO:0007669"/>
    <property type="project" value="InterPro"/>
</dbReference>
<evidence type="ECO:0000256" key="5">
    <source>
        <dbReference type="ARBA" id="ARBA00023136"/>
    </source>
</evidence>
<dbReference type="InterPro" id="IPR020846">
    <property type="entry name" value="MFS_dom"/>
</dbReference>
<dbReference type="Proteomes" id="UP001304895">
    <property type="component" value="Unassembled WGS sequence"/>
</dbReference>
<dbReference type="InterPro" id="IPR011701">
    <property type="entry name" value="MFS"/>
</dbReference>
<dbReference type="PANTHER" id="PTHR23501:SF193">
    <property type="entry name" value="MULTIDRUG TRANSPORTER, PUTATIVE (AFU_ORTHOLOGUE AFUA_8G00940)-RELATED"/>
    <property type="match status" value="1"/>
</dbReference>
<dbReference type="CDD" id="cd17502">
    <property type="entry name" value="MFS_Azr1_MDR_like"/>
    <property type="match status" value="1"/>
</dbReference>